<feature type="transmembrane region" description="Helical" evidence="8">
    <location>
        <begin position="285"/>
        <end position="303"/>
    </location>
</feature>
<feature type="transmembrane region" description="Helical" evidence="8">
    <location>
        <begin position="646"/>
        <end position="668"/>
    </location>
</feature>
<feature type="transmembrane region" description="Helical" evidence="8">
    <location>
        <begin position="375"/>
        <end position="399"/>
    </location>
</feature>
<feature type="transmembrane region" description="Helical" evidence="8">
    <location>
        <begin position="76"/>
        <end position="102"/>
    </location>
</feature>
<feature type="transmembrane region" description="Helical" evidence="8">
    <location>
        <begin position="122"/>
        <end position="140"/>
    </location>
</feature>
<feature type="region of interest" description="Disordered" evidence="7">
    <location>
        <begin position="1"/>
        <end position="24"/>
    </location>
</feature>
<reference evidence="9" key="1">
    <citation type="submission" date="2021-01" db="EMBL/GenBank/DDBJ databases">
        <authorList>
            <person name="Corre E."/>
            <person name="Pelletier E."/>
            <person name="Niang G."/>
            <person name="Scheremetjew M."/>
            <person name="Finn R."/>
            <person name="Kale V."/>
            <person name="Holt S."/>
            <person name="Cochrane G."/>
            <person name="Meng A."/>
            <person name="Brown T."/>
            <person name="Cohen L."/>
        </authorList>
    </citation>
    <scope>NUCLEOTIDE SEQUENCE</scope>
    <source>
        <strain evidence="9">CCMP1381</strain>
    </source>
</reference>
<feature type="transmembrane region" description="Helical" evidence="8">
    <location>
        <begin position="147"/>
        <end position="169"/>
    </location>
</feature>
<evidence type="ECO:0000256" key="2">
    <source>
        <dbReference type="ARBA" id="ARBA00008821"/>
    </source>
</evidence>
<name>A0A7S2HBK4_9STRA</name>
<comment type="similarity">
    <text evidence="2">Belongs to the nucleobase:cation symporter-2 (NCS2) (TC 2.A.40) family.</text>
</comment>
<feature type="transmembrane region" description="Helical" evidence="8">
    <location>
        <begin position="490"/>
        <end position="516"/>
    </location>
</feature>
<organism evidence="9">
    <name type="scientific">Octactis speculum</name>
    <dbReference type="NCBI Taxonomy" id="3111310"/>
    <lineage>
        <taxon>Eukaryota</taxon>
        <taxon>Sar</taxon>
        <taxon>Stramenopiles</taxon>
        <taxon>Ochrophyta</taxon>
        <taxon>Dictyochophyceae</taxon>
        <taxon>Dictyochales</taxon>
        <taxon>Dictyochaceae</taxon>
        <taxon>Octactis</taxon>
    </lineage>
</organism>
<evidence type="ECO:0000256" key="5">
    <source>
        <dbReference type="ARBA" id="ARBA00022989"/>
    </source>
</evidence>
<comment type="subcellular location">
    <subcellularLocation>
        <location evidence="1">Membrane</location>
        <topology evidence="1">Multi-pass membrane protein</topology>
    </subcellularLocation>
</comment>
<keyword evidence="3" id="KW-0813">Transport</keyword>
<dbReference type="EMBL" id="HBGS01059183">
    <property type="protein sequence ID" value="CAD9485986.1"/>
    <property type="molecule type" value="Transcribed_RNA"/>
</dbReference>
<evidence type="ECO:0000256" key="6">
    <source>
        <dbReference type="ARBA" id="ARBA00023136"/>
    </source>
</evidence>
<keyword evidence="4 8" id="KW-0812">Transmembrane</keyword>
<evidence type="ECO:0000256" key="8">
    <source>
        <dbReference type="SAM" id="Phobius"/>
    </source>
</evidence>
<gene>
    <name evidence="9" type="ORF">DSPE1174_LOCUS30890</name>
</gene>
<evidence type="ECO:0000256" key="4">
    <source>
        <dbReference type="ARBA" id="ARBA00022692"/>
    </source>
</evidence>
<dbReference type="InterPro" id="IPR006043">
    <property type="entry name" value="NCS2"/>
</dbReference>
<feature type="transmembrane region" description="Helical" evidence="8">
    <location>
        <begin position="459"/>
        <end position="484"/>
    </location>
</feature>
<dbReference type="PANTHER" id="PTHR42810">
    <property type="entry name" value="PURINE PERMEASE C1399.01C-RELATED"/>
    <property type="match status" value="1"/>
</dbReference>
<accession>A0A7S2HBK4</accession>
<dbReference type="PANTHER" id="PTHR42810:SF2">
    <property type="entry name" value="PURINE PERMEASE C1399.01C-RELATED"/>
    <property type="match status" value="1"/>
</dbReference>
<keyword evidence="5 8" id="KW-1133">Transmembrane helix</keyword>
<sequence length="713" mass="75924">MKIQTMEDPVSSEKETQQTEEEKGAGCGVCMITPDTDGVFGFKSYDYKYLCMPSMPWSKGGVEPPMFLSKDAVLPLLLSLVMGLQHALAMVAGIATSGGLLIAGDACFAWQSDPDMCDAKSYMVSAAWITSGILTIIQVFRAKIFNTGYYLGTGLISVMGTSFTFLPIARDMVIGEIKNPSDSNDESPGMTGYGKFLGTCMVAALLEIAIAMLPPKVINRLFPPVVTGSAVMLIGGGLISSGIKYVGGGVFCAENNESKQASIGFGPQLCNENGDVVLGFGAPEYIGLAFSVIAMSTFLQFFGSPFLKSTFLFWGLMFGTLISAIVTYEAEAGDKTLCTAEPDNFCAGGFADAVEGREYSYWNSERIDDAPTFTFLWATTFPLGFDGAYLLPLLIGFFISSAETVGDIGMSCIASRIPSEGPDFDSRVQGGLLADGINSLVACLFTSPPNTTFSQNNGVIALTGCASRAAGFACAFWLILFGVFGKIGAAFSSIPICVVGGLVLQCFTMVFVSGMVMATKDITRRNSFILMLALGIGMGVAMEPHLFEGGGGFSFYSQNLAHNIGFWPKSKTCDVFPTSDVTITSAYCTAGNGYVFDTDDESACAGIGGNFTESVTSSVEVKTCASNNGYCCLEYDETEKSIRTTVIMILKTPYCIGFLIALFLNLLLPEDKDPKLEDDGSKYIDGQLNDAEEKDMKANVEMGALQVTGALLE</sequence>
<dbReference type="Pfam" id="PF00860">
    <property type="entry name" value="Xan_ur_permease"/>
    <property type="match status" value="1"/>
</dbReference>
<feature type="compositionally biased region" description="Basic and acidic residues" evidence="7">
    <location>
        <begin position="11"/>
        <end position="24"/>
    </location>
</feature>
<dbReference type="GO" id="GO:0042907">
    <property type="term" value="F:xanthine transmembrane transporter activity"/>
    <property type="evidence" value="ECO:0007669"/>
    <property type="project" value="TreeGrafter"/>
</dbReference>
<feature type="transmembrane region" description="Helical" evidence="8">
    <location>
        <begin position="310"/>
        <end position="328"/>
    </location>
</feature>
<evidence type="ECO:0000256" key="3">
    <source>
        <dbReference type="ARBA" id="ARBA00022448"/>
    </source>
</evidence>
<dbReference type="GO" id="GO:0005886">
    <property type="term" value="C:plasma membrane"/>
    <property type="evidence" value="ECO:0007669"/>
    <property type="project" value="TreeGrafter"/>
</dbReference>
<keyword evidence="6 8" id="KW-0472">Membrane</keyword>
<feature type="transmembrane region" description="Helical" evidence="8">
    <location>
        <begin position="528"/>
        <end position="547"/>
    </location>
</feature>
<evidence type="ECO:0000256" key="1">
    <source>
        <dbReference type="ARBA" id="ARBA00004141"/>
    </source>
</evidence>
<evidence type="ECO:0000256" key="7">
    <source>
        <dbReference type="SAM" id="MobiDB-lite"/>
    </source>
</evidence>
<protein>
    <submittedName>
        <fullName evidence="9">Uncharacterized protein</fullName>
    </submittedName>
</protein>
<proteinExistence type="inferred from homology"/>
<evidence type="ECO:0000313" key="9">
    <source>
        <dbReference type="EMBL" id="CAD9485986.1"/>
    </source>
</evidence>
<feature type="transmembrane region" description="Helical" evidence="8">
    <location>
        <begin position="196"/>
        <end position="214"/>
    </location>
</feature>
<feature type="transmembrane region" description="Helical" evidence="8">
    <location>
        <begin position="221"/>
        <end position="239"/>
    </location>
</feature>
<dbReference type="AlphaFoldDB" id="A0A7S2HBK4"/>